<evidence type="ECO:0000256" key="13">
    <source>
        <dbReference type="ARBA" id="ARBA00023139"/>
    </source>
</evidence>
<evidence type="ECO:0000256" key="16">
    <source>
        <dbReference type="ARBA" id="ARBA00025215"/>
    </source>
</evidence>
<comment type="caution">
    <text evidence="23">The sequence shown here is derived from an EMBL/GenBank/DDBJ whole genome shotgun (WGS) entry which is preliminary data.</text>
</comment>
<evidence type="ECO:0000313" key="24">
    <source>
        <dbReference type="Proteomes" id="UP001557470"/>
    </source>
</evidence>
<proteinExistence type="inferred from homology"/>
<evidence type="ECO:0000256" key="15">
    <source>
        <dbReference type="ARBA" id="ARBA00023288"/>
    </source>
</evidence>
<gene>
    <name evidence="23" type="ORF">UPYG_G00194330</name>
</gene>
<keyword evidence="14 20" id="KW-0966">Cell projection</keyword>
<evidence type="ECO:0000256" key="12">
    <source>
        <dbReference type="ARBA" id="ARBA00023136"/>
    </source>
</evidence>
<dbReference type="Gene3D" id="1.20.5.190">
    <property type="match status" value="1"/>
</dbReference>
<name>A0ABD0WM54_UMBPY</name>
<keyword evidence="5 20" id="KW-1003">Cell membrane</keyword>
<evidence type="ECO:0000256" key="6">
    <source>
        <dbReference type="ARBA" id="ARBA00022553"/>
    </source>
</evidence>
<evidence type="ECO:0000256" key="1">
    <source>
        <dbReference type="ARBA" id="ARBA00004503"/>
    </source>
</evidence>
<dbReference type="InterPro" id="IPR001422">
    <property type="entry name" value="Neuromodulin"/>
</dbReference>
<dbReference type="InterPro" id="IPR033137">
    <property type="entry name" value="Neuromodulin_P_site"/>
</dbReference>
<accession>A0ABD0WM54</accession>
<evidence type="ECO:0000256" key="21">
    <source>
        <dbReference type="SAM" id="MobiDB-lite"/>
    </source>
</evidence>
<reference evidence="23 24" key="1">
    <citation type="submission" date="2024-06" db="EMBL/GenBank/DDBJ databases">
        <authorList>
            <person name="Pan Q."/>
            <person name="Wen M."/>
            <person name="Jouanno E."/>
            <person name="Zahm M."/>
            <person name="Klopp C."/>
            <person name="Cabau C."/>
            <person name="Louis A."/>
            <person name="Berthelot C."/>
            <person name="Parey E."/>
            <person name="Roest Crollius H."/>
            <person name="Montfort J."/>
            <person name="Robinson-Rechavi M."/>
            <person name="Bouchez O."/>
            <person name="Lampietro C."/>
            <person name="Lopez Roques C."/>
            <person name="Donnadieu C."/>
            <person name="Postlethwait J."/>
            <person name="Bobe J."/>
            <person name="Verreycken H."/>
            <person name="Guiguen Y."/>
        </authorList>
    </citation>
    <scope>NUCLEOTIDE SEQUENCE [LARGE SCALE GENOMIC DNA]</scope>
    <source>
        <strain evidence="23">Up_M1</strain>
        <tissue evidence="23">Testis</tissue>
    </source>
</reference>
<dbReference type="SMART" id="SM00015">
    <property type="entry name" value="IQ"/>
    <property type="match status" value="1"/>
</dbReference>
<dbReference type="EMBL" id="JAGEUA010000006">
    <property type="protein sequence ID" value="KAL0972750.1"/>
    <property type="molecule type" value="Genomic_DNA"/>
</dbReference>
<dbReference type="PRINTS" id="PR00215">
    <property type="entry name" value="NEUROMODULIN"/>
</dbReference>
<evidence type="ECO:0000256" key="2">
    <source>
        <dbReference type="ARBA" id="ARBA00005890"/>
    </source>
</evidence>
<dbReference type="PROSITE" id="PS00412">
    <property type="entry name" value="NEUROMODULIN_1"/>
    <property type="match status" value="1"/>
</dbReference>
<keyword evidence="10 20" id="KW-0524">Neurogenesis</keyword>
<organism evidence="23 24">
    <name type="scientific">Umbra pygmaea</name>
    <name type="common">Eastern mudminnow</name>
    <dbReference type="NCBI Taxonomy" id="75934"/>
    <lineage>
        <taxon>Eukaryota</taxon>
        <taxon>Metazoa</taxon>
        <taxon>Chordata</taxon>
        <taxon>Craniata</taxon>
        <taxon>Vertebrata</taxon>
        <taxon>Euteleostomi</taxon>
        <taxon>Actinopterygii</taxon>
        <taxon>Neopterygii</taxon>
        <taxon>Teleostei</taxon>
        <taxon>Protacanthopterygii</taxon>
        <taxon>Esociformes</taxon>
        <taxon>Umbridae</taxon>
        <taxon>Umbra</taxon>
    </lineage>
</organism>
<keyword evidence="11 20" id="KW-0770">Synapse</keyword>
<keyword evidence="13 20" id="KW-0564">Palmitate</keyword>
<feature type="compositionally biased region" description="Low complexity" evidence="21">
    <location>
        <begin position="119"/>
        <end position="137"/>
    </location>
</feature>
<protein>
    <recommendedName>
        <fullName evidence="3 20">Neuromodulin</fullName>
    </recommendedName>
    <alternativeName>
        <fullName evidence="17 20">Axonal membrane protein GAP-43</fullName>
    </alternativeName>
    <alternativeName>
        <fullName evidence="18 20">Growth-associated protein 43</fullName>
    </alternativeName>
</protein>
<keyword evidence="15 20" id="KW-0449">Lipoprotein</keyword>
<evidence type="ECO:0000256" key="7">
    <source>
        <dbReference type="ARBA" id="ARBA00022604"/>
    </source>
</evidence>
<feature type="compositionally biased region" description="Basic and acidic residues" evidence="21">
    <location>
        <begin position="9"/>
        <end position="33"/>
    </location>
</feature>
<evidence type="ECO:0000256" key="8">
    <source>
        <dbReference type="ARBA" id="ARBA00022782"/>
    </source>
</evidence>
<evidence type="ECO:0000256" key="10">
    <source>
        <dbReference type="ARBA" id="ARBA00022902"/>
    </source>
</evidence>
<comment type="subunit">
    <text evidence="20">Binds calmodulin with a greater affinity in the absence of Ca(2+) than in its presence.</text>
</comment>
<evidence type="ECO:0000313" key="23">
    <source>
        <dbReference type="EMBL" id="KAL0972750.1"/>
    </source>
</evidence>
<keyword evidence="12" id="KW-0472">Membrane</keyword>
<dbReference type="GO" id="GO:0005516">
    <property type="term" value="F:calmodulin binding"/>
    <property type="evidence" value="ECO:0007669"/>
    <property type="project" value="UniProtKB-UniRule"/>
</dbReference>
<dbReference type="InterPro" id="IPR000048">
    <property type="entry name" value="IQ_motif_EF-hand-BS"/>
</dbReference>
<dbReference type="GO" id="GO:0040008">
    <property type="term" value="P:regulation of growth"/>
    <property type="evidence" value="ECO:0007669"/>
    <property type="project" value="UniProtKB-UniRule"/>
</dbReference>
<dbReference type="GO" id="GO:0045202">
    <property type="term" value="C:synapse"/>
    <property type="evidence" value="ECO:0007669"/>
    <property type="project" value="UniProtKB-SubCell"/>
</dbReference>
<feature type="compositionally biased region" description="Basic and acidic residues" evidence="21">
    <location>
        <begin position="71"/>
        <end position="83"/>
    </location>
</feature>
<evidence type="ECO:0000256" key="3">
    <source>
        <dbReference type="ARBA" id="ARBA00021591"/>
    </source>
</evidence>
<evidence type="ECO:0000256" key="9">
    <source>
        <dbReference type="ARBA" id="ARBA00022860"/>
    </source>
</evidence>
<comment type="function">
    <text evidence="16 20">This protein is associated with nerve growth. It is a major component of the motile 'growth cones' that form the tips of elongating axons. Plays a role in axonal and dendritic filopodia induction.</text>
</comment>
<dbReference type="GO" id="GO:0030154">
    <property type="term" value="P:cell differentiation"/>
    <property type="evidence" value="ECO:0007669"/>
    <property type="project" value="UniProtKB-KW"/>
</dbReference>
<dbReference type="PROSITE" id="PS50096">
    <property type="entry name" value="IQ"/>
    <property type="match status" value="1"/>
</dbReference>
<sequence length="254" mass="28799">MLCCIRRTKPVEKNEDADQEIKQDEKKPEDKAHKAATKIQASFRGHIIRKKMKDGEEEEEASPAVPEEDGKEAAEGEEEKKGDAPAATEQSAEEDAPAKQKEAESNQAKSPVSEKPANSPASVATTPVATANSPSAALPQRWHHPQSPPKWRPVQSPAMPQRSHKRWNATRRPTAPPPIVLRRRVWKAPLIRRRPNKPMCLLLLSVTPLIRRSQTKHRTTTMLPKNLIQMRRPMQKQTRSLRTTRRKFNIENII</sequence>
<comment type="subcellular location">
    <subcellularLocation>
        <location evidence="20">Cell membrane</location>
        <topology evidence="20">Peripheral membrane protein</topology>
        <orientation evidence="20">Cytoplasmic side</orientation>
    </subcellularLocation>
    <subcellularLocation>
        <location evidence="1 20">Cell projection</location>
        <location evidence="1 20">Growth cone membrane</location>
        <topology evidence="1 20">Peripheral membrane protein</topology>
        <orientation evidence="1 20">Cytoplasmic side</orientation>
    </subcellularLocation>
    <subcellularLocation>
        <location evidence="19 20">Synapse</location>
    </subcellularLocation>
    <subcellularLocation>
        <location evidence="20">Cell projection</location>
        <location evidence="20">Filopodium membrane</location>
        <topology evidence="20">Peripheral membrane protein</topology>
    </subcellularLocation>
</comment>
<dbReference type="InterPro" id="IPR018947">
    <property type="entry name" value="Neuromodulin_N"/>
</dbReference>
<feature type="region of interest" description="Disordered" evidence="21">
    <location>
        <begin position="1"/>
        <end position="175"/>
    </location>
</feature>
<dbReference type="GO" id="GO:0031527">
    <property type="term" value="C:filopodium membrane"/>
    <property type="evidence" value="ECO:0007669"/>
    <property type="project" value="UniProtKB-SubCell"/>
</dbReference>
<evidence type="ECO:0000256" key="18">
    <source>
        <dbReference type="ARBA" id="ARBA00033250"/>
    </source>
</evidence>
<comment type="similarity">
    <text evidence="2 20">Belongs to the neuromodulin family.</text>
</comment>
<evidence type="ECO:0000256" key="20">
    <source>
        <dbReference type="RuleBase" id="RU368113"/>
    </source>
</evidence>
<dbReference type="PROSITE" id="PS00413">
    <property type="entry name" value="NEUROMODULIN_2"/>
    <property type="match status" value="1"/>
</dbReference>
<evidence type="ECO:0000256" key="4">
    <source>
        <dbReference type="ARBA" id="ARBA00022473"/>
    </source>
</evidence>
<keyword evidence="8 20" id="KW-0221">Differentiation</keyword>
<dbReference type="GO" id="GO:0032584">
    <property type="term" value="C:growth cone membrane"/>
    <property type="evidence" value="ECO:0007669"/>
    <property type="project" value="UniProtKB-SubCell"/>
</dbReference>
<evidence type="ECO:0000256" key="19">
    <source>
        <dbReference type="ARBA" id="ARBA00034103"/>
    </source>
</evidence>
<evidence type="ECO:0000256" key="17">
    <source>
        <dbReference type="ARBA" id="ARBA00030597"/>
    </source>
</evidence>
<dbReference type="InterPro" id="IPR018243">
    <property type="entry name" value="Neuromodulin_palmitoyl_site"/>
</dbReference>
<keyword evidence="7 20" id="KW-0341">Growth regulation</keyword>
<evidence type="ECO:0000256" key="11">
    <source>
        <dbReference type="ARBA" id="ARBA00023018"/>
    </source>
</evidence>
<dbReference type="Pfam" id="PF00612">
    <property type="entry name" value="IQ"/>
    <property type="match status" value="1"/>
</dbReference>
<keyword evidence="24" id="KW-1185">Reference proteome</keyword>
<dbReference type="Proteomes" id="UP001557470">
    <property type="component" value="Unassembled WGS sequence"/>
</dbReference>
<feature type="compositionally biased region" description="Acidic residues" evidence="21">
    <location>
        <begin position="55"/>
        <end position="70"/>
    </location>
</feature>
<dbReference type="Pfam" id="PF10580">
    <property type="entry name" value="Neuromodulin_N"/>
    <property type="match status" value="1"/>
</dbReference>
<comment type="PTM">
    <text evidence="20">Palmitoylated. Palmitoylation is essential for plasma membrane association.</text>
</comment>
<evidence type="ECO:0000259" key="22">
    <source>
        <dbReference type="Pfam" id="PF10580"/>
    </source>
</evidence>
<feature type="domain" description="Neuromodulin N-terminal" evidence="22">
    <location>
        <begin position="2"/>
        <end position="32"/>
    </location>
</feature>
<evidence type="ECO:0000256" key="14">
    <source>
        <dbReference type="ARBA" id="ARBA00023273"/>
    </source>
</evidence>
<keyword evidence="4 20" id="KW-0217">Developmental protein</keyword>
<evidence type="ECO:0000256" key="5">
    <source>
        <dbReference type="ARBA" id="ARBA00022475"/>
    </source>
</evidence>
<dbReference type="GO" id="GO:0007399">
    <property type="term" value="P:nervous system development"/>
    <property type="evidence" value="ECO:0007669"/>
    <property type="project" value="UniProtKB-KW"/>
</dbReference>
<keyword evidence="9 20" id="KW-0112">Calmodulin-binding</keyword>
<dbReference type="AlphaFoldDB" id="A0ABD0WM54"/>
<keyword evidence="6 20" id="KW-0597">Phosphoprotein</keyword>